<sequence>MNFSLVPIADTKFLNFIYLGLGSNGKGLIALFNTRGNTMIKESVAKSLEIELIDSDYIDKKKTYKRGFLSELLIGGLKLNRVPVLVAKDEVFDLGRDQLGNTNDCDMVLGWNVISQFAWRGNLAEGKFEVQTSDFLEPNAIKTNQPILNISLNDKIIKAAIDTSRPLTIVSKPIGADIIDADADLSQTMKLMGDATEDVNFLNRFTFKLDNKEVRIKSVAIDESLNDKDIQVVFGADLLRQTKWSIYGPQAFIKLENY</sequence>
<dbReference type="Proteomes" id="UP001637994">
    <property type="component" value="Unassembled WGS sequence"/>
</dbReference>
<protein>
    <submittedName>
        <fullName evidence="1">Uncharacterized protein</fullName>
    </submittedName>
</protein>
<accession>A0ABW9MF99</accession>
<organism evidence="1 2">
    <name type="scientific">Anaerococcus kampingae</name>
    <dbReference type="NCBI Taxonomy" id="3115614"/>
    <lineage>
        <taxon>Bacteria</taxon>
        <taxon>Bacillati</taxon>
        <taxon>Bacillota</taxon>
        <taxon>Tissierellia</taxon>
        <taxon>Tissierellales</taxon>
        <taxon>Peptoniphilaceae</taxon>
        <taxon>Anaerococcus</taxon>
    </lineage>
</organism>
<evidence type="ECO:0000313" key="2">
    <source>
        <dbReference type="Proteomes" id="UP001637994"/>
    </source>
</evidence>
<reference evidence="1 2" key="1">
    <citation type="journal article" date="2025" name="Anaerobe">
        <title>Description of Anaerococcus kampingiae sp. nov., Anaerococcus groningensis sp. nov., Anaerococcus martiniensis sp. nov., and Anaerococcus cruorum sp. nov., isolated from human clinical specimens.</title>
        <authorList>
            <person name="Boiten K.E."/>
            <person name="Meijer J."/>
            <person name="van Wezel E.M."/>
            <person name="Veloo A.C.M."/>
        </authorList>
    </citation>
    <scope>NUCLEOTIDE SEQUENCE [LARGE SCALE GENOMIC DNA]</scope>
    <source>
        <strain evidence="1 2">ENR0874</strain>
    </source>
</reference>
<proteinExistence type="predicted"/>
<evidence type="ECO:0000313" key="1">
    <source>
        <dbReference type="EMBL" id="MFO3667964.1"/>
    </source>
</evidence>
<dbReference type="RefSeq" id="WP_410035986.1">
    <property type="nucleotide sequence ID" value="NZ_JBGMEF010000043.1"/>
</dbReference>
<keyword evidence="2" id="KW-1185">Reference proteome</keyword>
<comment type="caution">
    <text evidence="1">The sequence shown here is derived from an EMBL/GenBank/DDBJ whole genome shotgun (WGS) entry which is preliminary data.</text>
</comment>
<gene>
    <name evidence="1" type="ORF">ACCQ42_09295</name>
</gene>
<dbReference type="EMBL" id="JBGMEF010000043">
    <property type="protein sequence ID" value="MFO3667964.1"/>
    <property type="molecule type" value="Genomic_DNA"/>
</dbReference>
<name>A0ABW9MF99_9FIRM</name>